<organism evidence="1 2">
    <name type="scientific">Candidatus Nitrosocosmicus oleophilus</name>
    <dbReference type="NCBI Taxonomy" id="1353260"/>
    <lineage>
        <taxon>Archaea</taxon>
        <taxon>Nitrososphaerota</taxon>
        <taxon>Nitrososphaeria</taxon>
        <taxon>Nitrososphaerales</taxon>
        <taxon>Nitrososphaeraceae</taxon>
        <taxon>Candidatus Nitrosocosmicus</taxon>
    </lineage>
</organism>
<evidence type="ECO:0000313" key="1">
    <source>
        <dbReference type="EMBL" id="ALI36785.1"/>
    </source>
</evidence>
<protein>
    <submittedName>
        <fullName evidence="1">Uncharacterized protein</fullName>
    </submittedName>
</protein>
<sequence length="50" mass="5741">MRQIEFGLTHVFIQNGNTISLDEISICIPFPKAFCPRVGLPLLELDHFLR</sequence>
<dbReference type="AlphaFoldDB" id="A0A654M009"/>
<keyword evidence="2" id="KW-1185">Reference proteome</keyword>
<dbReference type="KEGG" id="taa:NMY3_02594"/>
<evidence type="ECO:0000313" key="2">
    <source>
        <dbReference type="Proteomes" id="UP000058925"/>
    </source>
</evidence>
<dbReference type="Proteomes" id="UP000058925">
    <property type="component" value="Chromosome"/>
</dbReference>
<reference evidence="2" key="1">
    <citation type="submission" date="2015-10" db="EMBL/GenBank/DDBJ databases">
        <title>Niche specialization of a soil ammonia-oxidizing archaeon, Candidatus Nitrosocosmicus oleophilus.</title>
        <authorList>
            <person name="Jung M.-Y."/>
            <person name="Rhee S.-K."/>
        </authorList>
    </citation>
    <scope>NUCLEOTIDE SEQUENCE [LARGE SCALE GENOMIC DNA]</scope>
    <source>
        <strain evidence="2">MY3</strain>
    </source>
</reference>
<gene>
    <name evidence="1" type="ORF">NMY3_02594</name>
</gene>
<proteinExistence type="predicted"/>
<dbReference type="EMBL" id="CP012850">
    <property type="protein sequence ID" value="ALI36785.1"/>
    <property type="molecule type" value="Genomic_DNA"/>
</dbReference>
<name>A0A654M009_9ARCH</name>
<accession>A0A654M009</accession>